<comment type="catalytic activity">
    <reaction evidence="8 11">
        <text>S-(hydroxymethyl)glutathione + NAD(+) = S-formylglutathione + NADH + H(+)</text>
        <dbReference type="Rhea" id="RHEA:19985"/>
        <dbReference type="ChEBI" id="CHEBI:15378"/>
        <dbReference type="ChEBI" id="CHEBI:57540"/>
        <dbReference type="ChEBI" id="CHEBI:57688"/>
        <dbReference type="ChEBI" id="CHEBI:57945"/>
        <dbReference type="ChEBI" id="CHEBI:58758"/>
        <dbReference type="EC" id="1.1.1.284"/>
    </reaction>
</comment>
<dbReference type="InterPro" id="IPR014183">
    <property type="entry name" value="ADH_3"/>
</dbReference>
<keyword evidence="4 11" id="KW-0862">Zinc</keyword>
<comment type="similarity">
    <text evidence="2 11">Belongs to the zinc-containing alcohol dehydrogenase family. Class-III subfamily.</text>
</comment>
<feature type="domain" description="Alcohol dehydrogenase-like N-terminal" evidence="13">
    <location>
        <begin position="27"/>
        <end position="157"/>
    </location>
</feature>
<name>A0ABU4G5I4_9BACL</name>
<evidence type="ECO:0000259" key="12">
    <source>
        <dbReference type="Pfam" id="PF00107"/>
    </source>
</evidence>
<evidence type="ECO:0000256" key="5">
    <source>
        <dbReference type="ARBA" id="ARBA00023002"/>
    </source>
</evidence>
<reference evidence="14 15" key="1">
    <citation type="submission" date="2023-06" db="EMBL/GenBank/DDBJ databases">
        <title>Sporosarcina sp. nov., isolated from Korean traditional fermented seafood 'Jeotgal'.</title>
        <authorList>
            <person name="Yang A.-I."/>
            <person name="Shin N.-R."/>
        </authorList>
    </citation>
    <scope>NUCLEOTIDE SEQUENCE [LARGE SCALE GENOMIC DNA]</scope>
    <source>
        <strain evidence="14 15">KCTC3840</strain>
    </source>
</reference>
<dbReference type="EC" id="1.1.1.284" evidence="11"/>
<organism evidence="14 15">
    <name type="scientific">Sporosarcina aquimarina</name>
    <dbReference type="NCBI Taxonomy" id="114975"/>
    <lineage>
        <taxon>Bacteria</taxon>
        <taxon>Bacillati</taxon>
        <taxon>Bacillota</taxon>
        <taxon>Bacilli</taxon>
        <taxon>Bacillales</taxon>
        <taxon>Caryophanaceae</taxon>
        <taxon>Sporosarcina</taxon>
    </lineage>
</organism>
<dbReference type="InterPro" id="IPR002328">
    <property type="entry name" value="ADH_Zn_CS"/>
</dbReference>
<comment type="caution">
    <text evidence="14">The sequence shown here is derived from an EMBL/GenBank/DDBJ whole genome shotgun (WGS) entry which is preliminary data.</text>
</comment>
<keyword evidence="15" id="KW-1185">Reference proteome</keyword>
<keyword evidence="6 11" id="KW-0520">NAD</keyword>
<evidence type="ECO:0000256" key="6">
    <source>
        <dbReference type="ARBA" id="ARBA00023027"/>
    </source>
</evidence>
<evidence type="ECO:0000313" key="15">
    <source>
        <dbReference type="Proteomes" id="UP001280629"/>
    </source>
</evidence>
<keyword evidence="5 11" id="KW-0560">Oxidoreductase</keyword>
<proteinExistence type="inferred from homology"/>
<dbReference type="InterPro" id="IPR013154">
    <property type="entry name" value="ADH-like_N"/>
</dbReference>
<comment type="catalytic activity">
    <reaction evidence="7">
        <text>S-(hydroxymethyl)glutathione + NADP(+) = S-formylglutathione + NADPH + H(+)</text>
        <dbReference type="Rhea" id="RHEA:19981"/>
        <dbReference type="ChEBI" id="CHEBI:15378"/>
        <dbReference type="ChEBI" id="CHEBI:57688"/>
        <dbReference type="ChEBI" id="CHEBI:57783"/>
        <dbReference type="ChEBI" id="CHEBI:58349"/>
        <dbReference type="ChEBI" id="CHEBI:58758"/>
        <dbReference type="EC" id="1.1.1.284"/>
    </reaction>
</comment>
<dbReference type="EMBL" id="JAUBDH010000008">
    <property type="protein sequence ID" value="MDW0110902.1"/>
    <property type="molecule type" value="Genomic_DNA"/>
</dbReference>
<evidence type="ECO:0000256" key="3">
    <source>
        <dbReference type="ARBA" id="ARBA00022723"/>
    </source>
</evidence>
<comment type="cofactor">
    <cofactor evidence="1 11">
        <name>Zn(2+)</name>
        <dbReference type="ChEBI" id="CHEBI:29105"/>
    </cofactor>
</comment>
<dbReference type="Pfam" id="PF08240">
    <property type="entry name" value="ADH_N"/>
    <property type="match status" value="1"/>
</dbReference>
<dbReference type="PANTHER" id="PTHR43880:SF12">
    <property type="entry name" value="ALCOHOL DEHYDROGENASE CLASS-3"/>
    <property type="match status" value="1"/>
</dbReference>
<dbReference type="Proteomes" id="UP001280629">
    <property type="component" value="Unassembled WGS sequence"/>
</dbReference>
<evidence type="ECO:0000256" key="4">
    <source>
        <dbReference type="ARBA" id="ARBA00022833"/>
    </source>
</evidence>
<evidence type="ECO:0000256" key="9">
    <source>
        <dbReference type="ARBA" id="ARBA00049164"/>
    </source>
</evidence>
<accession>A0ABU4G5I4</accession>
<dbReference type="Pfam" id="PF00107">
    <property type="entry name" value="ADH_zinc_N"/>
    <property type="match status" value="1"/>
</dbReference>
<dbReference type="SUPFAM" id="SSF51735">
    <property type="entry name" value="NAD(P)-binding Rossmann-fold domains"/>
    <property type="match status" value="1"/>
</dbReference>
<evidence type="ECO:0000256" key="8">
    <source>
        <dbReference type="ARBA" id="ARBA00048110"/>
    </source>
</evidence>
<evidence type="ECO:0000256" key="7">
    <source>
        <dbReference type="ARBA" id="ARBA00047793"/>
    </source>
</evidence>
<comment type="catalytic activity">
    <reaction evidence="9">
        <text>a secondary alcohol + NAD(+) = a ketone + NADH + H(+)</text>
        <dbReference type="Rhea" id="RHEA:10740"/>
        <dbReference type="ChEBI" id="CHEBI:15378"/>
        <dbReference type="ChEBI" id="CHEBI:17087"/>
        <dbReference type="ChEBI" id="CHEBI:35681"/>
        <dbReference type="ChEBI" id="CHEBI:57540"/>
        <dbReference type="ChEBI" id="CHEBI:57945"/>
        <dbReference type="EC" id="1.1.1.1"/>
    </reaction>
</comment>
<evidence type="ECO:0000256" key="2">
    <source>
        <dbReference type="ARBA" id="ARBA00010902"/>
    </source>
</evidence>
<dbReference type="PROSITE" id="PS00059">
    <property type="entry name" value="ADH_ZINC"/>
    <property type="match status" value="1"/>
</dbReference>
<evidence type="ECO:0000313" key="14">
    <source>
        <dbReference type="EMBL" id="MDW0110902.1"/>
    </source>
</evidence>
<dbReference type="InterPro" id="IPR011032">
    <property type="entry name" value="GroES-like_sf"/>
</dbReference>
<dbReference type="InterPro" id="IPR013149">
    <property type="entry name" value="ADH-like_C"/>
</dbReference>
<dbReference type="NCBIfam" id="TIGR02818">
    <property type="entry name" value="adh_III_F_hyde"/>
    <property type="match status" value="1"/>
</dbReference>
<dbReference type="CDD" id="cd08300">
    <property type="entry name" value="alcohol_DH_class_III"/>
    <property type="match status" value="1"/>
</dbReference>
<dbReference type="Gene3D" id="3.40.50.720">
    <property type="entry name" value="NAD(P)-binding Rossmann-like Domain"/>
    <property type="match status" value="1"/>
</dbReference>
<dbReference type="SUPFAM" id="SSF50129">
    <property type="entry name" value="GroES-like"/>
    <property type="match status" value="2"/>
</dbReference>
<feature type="domain" description="Alcohol dehydrogenase-like C-terminal" evidence="12">
    <location>
        <begin position="198"/>
        <end position="329"/>
    </location>
</feature>
<dbReference type="PANTHER" id="PTHR43880">
    <property type="entry name" value="ALCOHOL DEHYDROGENASE"/>
    <property type="match status" value="1"/>
</dbReference>
<gene>
    <name evidence="14" type="ORF">QT716_12730</name>
</gene>
<evidence type="ECO:0000256" key="1">
    <source>
        <dbReference type="ARBA" id="ARBA00001947"/>
    </source>
</evidence>
<comment type="catalytic activity">
    <reaction evidence="10">
        <text>a primary alcohol + NAD(+) = an aldehyde + NADH + H(+)</text>
        <dbReference type="Rhea" id="RHEA:10736"/>
        <dbReference type="ChEBI" id="CHEBI:15378"/>
        <dbReference type="ChEBI" id="CHEBI:15734"/>
        <dbReference type="ChEBI" id="CHEBI:17478"/>
        <dbReference type="ChEBI" id="CHEBI:57540"/>
        <dbReference type="ChEBI" id="CHEBI:57945"/>
        <dbReference type="EC" id="1.1.1.1"/>
    </reaction>
</comment>
<evidence type="ECO:0000259" key="13">
    <source>
        <dbReference type="Pfam" id="PF08240"/>
    </source>
</evidence>
<dbReference type="InterPro" id="IPR036291">
    <property type="entry name" value="NAD(P)-bd_dom_sf"/>
</dbReference>
<dbReference type="Gene3D" id="3.90.180.10">
    <property type="entry name" value="Medium-chain alcohol dehydrogenases, catalytic domain"/>
    <property type="match status" value="1"/>
</dbReference>
<evidence type="ECO:0000256" key="11">
    <source>
        <dbReference type="RuleBase" id="RU362016"/>
    </source>
</evidence>
<dbReference type="RefSeq" id="WP_317936473.1">
    <property type="nucleotide sequence ID" value="NZ_JAUBDH010000008.1"/>
</dbReference>
<keyword evidence="3 11" id="KW-0479">Metal-binding</keyword>
<protein>
    <recommendedName>
        <fullName evidence="11">S-(hydroxymethyl)glutathione dehydrogenase</fullName>
        <ecNumber evidence="11">1.1.1.284</ecNumber>
    </recommendedName>
</protein>
<evidence type="ECO:0000256" key="10">
    <source>
        <dbReference type="ARBA" id="ARBA00049243"/>
    </source>
</evidence>
<sequence length="374" mass="39851">MKSRAAVAFKAGEPLQIVEIDVEDPKAGEVLVKILYTSVCHTDAYTLSGDDPEGVFPAVLGHEGAGVVVAVGEGVTSVAPGDHVIPLYTPECGKCKFCLSGKTNLCSAIRETQGKGLMPDGTTRFSYNGEPIYHYMGTSTFSEYTVVSEISLVKVEDEKAPLDKVCLFGCGVTTGIGAVHNTAKVEEGAVTAVFGLGAIGLAVIQGLAQAKASRIIAIDMNDGKAELAKKMGATDFINPSKLDRPIQEVIVEMTDGGVDYSFECIGNVEVMRSALECCHKGWGESIIIGVAAGGKEISTRPFQLVTGRVWKGSAFGGVKGRTELPGMIEDFMNGKIDLDSFITHHLDFMDINEAFDLLHKGESIRTILTYSEKN</sequence>